<keyword evidence="1" id="KW-1133">Transmembrane helix</keyword>
<proteinExistence type="predicted"/>
<gene>
    <name evidence="2" type="ORF">J2Z82_000470</name>
</gene>
<evidence type="ECO:0000313" key="2">
    <source>
        <dbReference type="EMBL" id="MBP1947547.1"/>
    </source>
</evidence>
<reference evidence="2 3" key="1">
    <citation type="submission" date="2021-03" db="EMBL/GenBank/DDBJ databases">
        <title>Genomic Encyclopedia of Type Strains, Phase IV (KMG-IV): sequencing the most valuable type-strain genomes for metagenomic binning, comparative biology and taxonomic classification.</title>
        <authorList>
            <person name="Goeker M."/>
        </authorList>
    </citation>
    <scope>NUCLEOTIDE SEQUENCE [LARGE SCALE GENOMIC DNA]</scope>
    <source>
        <strain evidence="2 3">DSM 21085</strain>
    </source>
</reference>
<feature type="transmembrane region" description="Helical" evidence="1">
    <location>
        <begin position="35"/>
        <end position="53"/>
    </location>
</feature>
<keyword evidence="3" id="KW-1185">Reference proteome</keyword>
<keyword evidence="1" id="KW-0812">Transmembrane</keyword>
<sequence>MKRTLGRFFIYFVVFFILIMIFGIIFKPLELGVTGIVRAIVISSASAFGWVFVETRLKK</sequence>
<comment type="caution">
    <text evidence="2">The sequence shown here is derived from an EMBL/GenBank/DDBJ whole genome shotgun (WGS) entry which is preliminary data.</text>
</comment>
<evidence type="ECO:0000313" key="3">
    <source>
        <dbReference type="Proteomes" id="UP001519328"/>
    </source>
</evidence>
<evidence type="ECO:0000256" key="1">
    <source>
        <dbReference type="SAM" id="Phobius"/>
    </source>
</evidence>
<feature type="transmembrane region" description="Helical" evidence="1">
    <location>
        <begin position="9"/>
        <end position="29"/>
    </location>
</feature>
<dbReference type="Proteomes" id="UP001519328">
    <property type="component" value="Unassembled WGS sequence"/>
</dbReference>
<accession>A0ABS4H9G2</accession>
<evidence type="ECO:0008006" key="4">
    <source>
        <dbReference type="Google" id="ProtNLM"/>
    </source>
</evidence>
<dbReference type="EMBL" id="JAGGKK010000001">
    <property type="protein sequence ID" value="MBP1947547.1"/>
    <property type="molecule type" value="Genomic_DNA"/>
</dbReference>
<protein>
    <recommendedName>
        <fullName evidence="4">Histidine kinase</fullName>
    </recommendedName>
</protein>
<name>A0ABS4H9G2_9BACI</name>
<keyword evidence="1" id="KW-0472">Membrane</keyword>
<organism evidence="2 3">
    <name type="scientific">Virgibacillus litoralis</name>
    <dbReference type="NCBI Taxonomy" id="578221"/>
    <lineage>
        <taxon>Bacteria</taxon>
        <taxon>Bacillati</taxon>
        <taxon>Bacillota</taxon>
        <taxon>Bacilli</taxon>
        <taxon>Bacillales</taxon>
        <taxon>Bacillaceae</taxon>
        <taxon>Virgibacillus</taxon>
    </lineage>
</organism>